<dbReference type="InterPro" id="IPR000595">
    <property type="entry name" value="cNMP-bd_dom"/>
</dbReference>
<sequence>MSGTSNYLVEDVEKFLQINREAQSDEQSRSLKKLLSVQDKISIFRSIDPDELKAIVYNLKFVKFKFKDYVVEQNDTNEEIFFIIDGECQVFHNKKKVGTLRAGEIFGEAGAIFKSNRNASVVCASEEATLLSFCIDENNMEFCAPALAILYKNLASEINAKLEEINFEFIKK</sequence>
<dbReference type="STRING" id="929558.SMGD1_1180"/>
<dbReference type="PANTHER" id="PTHR23011">
    <property type="entry name" value="CYCLIC NUCLEOTIDE-BINDING DOMAIN CONTAINING PROTEIN"/>
    <property type="match status" value="1"/>
</dbReference>
<comment type="caution">
    <text evidence="2">The sequence shown here is derived from an EMBL/GenBank/DDBJ whole genome shotgun (WGS) entry which is preliminary data.</text>
</comment>
<dbReference type="SMART" id="SM00100">
    <property type="entry name" value="cNMP"/>
    <property type="match status" value="1"/>
</dbReference>
<dbReference type="InterPro" id="IPR014710">
    <property type="entry name" value="RmlC-like_jellyroll"/>
</dbReference>
<dbReference type="PROSITE" id="PS50042">
    <property type="entry name" value="CNMP_BINDING_3"/>
    <property type="match status" value="1"/>
</dbReference>
<evidence type="ECO:0000259" key="1">
    <source>
        <dbReference type="PROSITE" id="PS50042"/>
    </source>
</evidence>
<dbReference type="eggNOG" id="COG0664">
    <property type="taxonomic scope" value="Bacteria"/>
</dbReference>
<dbReference type="PANTHER" id="PTHR23011:SF28">
    <property type="entry name" value="CYCLIC NUCLEOTIDE-BINDING DOMAIN CONTAINING PROTEIN"/>
    <property type="match status" value="1"/>
</dbReference>
<evidence type="ECO:0000313" key="2">
    <source>
        <dbReference type="EMBL" id="EHP29704.1"/>
    </source>
</evidence>
<evidence type="ECO:0000313" key="3">
    <source>
        <dbReference type="Proteomes" id="UP000006431"/>
    </source>
</evidence>
<dbReference type="CDD" id="cd00038">
    <property type="entry name" value="CAP_ED"/>
    <property type="match status" value="1"/>
</dbReference>
<organism evidence="2 3">
    <name type="scientific">Sulfurimonas gotlandica (strain DSM 19862 / JCM 16533 / GD1)</name>
    <dbReference type="NCBI Taxonomy" id="929558"/>
    <lineage>
        <taxon>Bacteria</taxon>
        <taxon>Pseudomonadati</taxon>
        <taxon>Campylobacterota</taxon>
        <taxon>Epsilonproteobacteria</taxon>
        <taxon>Campylobacterales</taxon>
        <taxon>Sulfurimonadaceae</taxon>
        <taxon>Sulfurimonas</taxon>
    </lineage>
</organism>
<reference evidence="2 3" key="1">
    <citation type="journal article" date="2012" name="Proc. Natl. Acad. Sci. U.S.A.">
        <title>Genome and physiology of a model Epsilonproteobacterium responsible for sulfide detoxification in marine oxygen depletion zones.</title>
        <authorList>
            <person name="Grote J."/>
            <person name="Schott T."/>
            <person name="Bruckner C.G."/>
            <person name="Glockner F.O."/>
            <person name="Jost G."/>
            <person name="Teeling H."/>
            <person name="Labrenz M."/>
            <person name="Jurgens K."/>
        </authorList>
    </citation>
    <scope>NUCLEOTIDE SEQUENCE [LARGE SCALE GENOMIC DNA]</scope>
    <source>
        <strain evidence="2 3">GD1</strain>
    </source>
</reference>
<feature type="domain" description="Cyclic nucleotide-binding" evidence="1">
    <location>
        <begin position="43"/>
        <end position="126"/>
    </location>
</feature>
<name>B6BGS2_SULGG</name>
<dbReference type="SUPFAM" id="SSF51206">
    <property type="entry name" value="cAMP-binding domain-like"/>
    <property type="match status" value="1"/>
</dbReference>
<accession>B6BGS2</accession>
<gene>
    <name evidence="2" type="ORF">SMGD1_1180</name>
</gene>
<dbReference type="RefSeq" id="WP_008335459.1">
    <property type="nucleotide sequence ID" value="NZ_AFRZ01000001.1"/>
</dbReference>
<dbReference type="EMBL" id="AFRZ01000001">
    <property type="protein sequence ID" value="EHP29704.1"/>
    <property type="molecule type" value="Genomic_DNA"/>
</dbReference>
<dbReference type="PATRIC" id="fig|929558.5.peg.1172"/>
<proteinExistence type="predicted"/>
<dbReference type="OrthoDB" id="9810688at2"/>
<accession>H1FZ09</accession>
<dbReference type="InterPro" id="IPR018490">
    <property type="entry name" value="cNMP-bd_dom_sf"/>
</dbReference>
<protein>
    <submittedName>
        <fullName evidence="2">Protein containing Cyclic nucleotide-binding domain</fullName>
    </submittedName>
</protein>
<dbReference type="Pfam" id="PF00027">
    <property type="entry name" value="cNMP_binding"/>
    <property type="match status" value="1"/>
</dbReference>
<dbReference type="HOGENOM" id="CLU_1554503_0_0_7"/>
<dbReference type="Proteomes" id="UP000006431">
    <property type="component" value="Unassembled WGS sequence"/>
</dbReference>
<keyword evidence="3" id="KW-1185">Reference proteome</keyword>
<dbReference type="Gene3D" id="2.60.120.10">
    <property type="entry name" value="Jelly Rolls"/>
    <property type="match status" value="1"/>
</dbReference>
<dbReference type="AlphaFoldDB" id="B6BGS2"/>